<protein>
    <submittedName>
        <fullName evidence="1">Conserved domain protein</fullName>
    </submittedName>
</protein>
<reference evidence="1 2" key="1">
    <citation type="submission" date="2011-02" db="EMBL/GenBank/DDBJ databases">
        <authorList>
            <person name="Weinstock G."/>
            <person name="Sodergren E."/>
            <person name="Clifton S."/>
            <person name="Fulton L."/>
            <person name="Fulton B."/>
            <person name="Courtney L."/>
            <person name="Fronick C."/>
            <person name="Harrison M."/>
            <person name="Strong C."/>
            <person name="Farmer C."/>
            <person name="Delahaunty K."/>
            <person name="Markovic C."/>
            <person name="Hall O."/>
            <person name="Minx P."/>
            <person name="Tomlinson C."/>
            <person name="Mitreva M."/>
            <person name="Hou S."/>
            <person name="Chen J."/>
            <person name="Wollam A."/>
            <person name="Pepin K.H."/>
            <person name="Johnson M."/>
            <person name="Bhonagiri V."/>
            <person name="Zhang X."/>
            <person name="Suruliraj S."/>
            <person name="Warren W."/>
            <person name="Chinwalla A."/>
            <person name="Mardis E.R."/>
            <person name="Wilson R.K."/>
        </authorList>
    </citation>
    <scope>NUCLEOTIDE SEQUENCE [LARGE SCALE GENOMIC DNA]</scope>
    <source>
        <strain evidence="1 2">YIT 11841</strain>
    </source>
</reference>
<dbReference type="Proteomes" id="UP000005546">
    <property type="component" value="Unassembled WGS sequence"/>
</dbReference>
<dbReference type="HOGENOM" id="CLU_050662_0_0_10"/>
<comment type="caution">
    <text evidence="1">The sequence shown here is derived from an EMBL/GenBank/DDBJ whole genome shotgun (WGS) entry which is preliminary data.</text>
</comment>
<organism evidence="1 2">
    <name type="scientific">Paraprevotella xylaniphila YIT 11841</name>
    <dbReference type="NCBI Taxonomy" id="762982"/>
    <lineage>
        <taxon>Bacteria</taxon>
        <taxon>Pseudomonadati</taxon>
        <taxon>Bacteroidota</taxon>
        <taxon>Bacteroidia</taxon>
        <taxon>Bacteroidales</taxon>
        <taxon>Prevotellaceae</taxon>
        <taxon>Paraprevotella</taxon>
    </lineage>
</organism>
<dbReference type="InterPro" id="IPR011250">
    <property type="entry name" value="OMP/PagP_B-barrel"/>
</dbReference>
<gene>
    <name evidence="1" type="ORF">HMPREF9442_01468</name>
</gene>
<proteinExistence type="predicted"/>
<evidence type="ECO:0000313" key="2">
    <source>
        <dbReference type="Proteomes" id="UP000005546"/>
    </source>
</evidence>
<dbReference type="SUPFAM" id="SSF56925">
    <property type="entry name" value="OMPA-like"/>
    <property type="match status" value="1"/>
</dbReference>
<dbReference type="AlphaFoldDB" id="F3QTF1"/>
<dbReference type="eggNOG" id="COG3147">
    <property type="taxonomic scope" value="Bacteria"/>
</dbReference>
<dbReference type="Gene3D" id="2.40.160.20">
    <property type="match status" value="1"/>
</dbReference>
<dbReference type="STRING" id="762982.HMPREF9442_01468"/>
<sequence>MEDKWLNEWQKKLDGYEVTPPDGLWDGINKALEEQRLSVSSSRGRSTVWLRLAGIAAALAIVVPLGRNVCQPVFMSFADNRIPTEGVLLGPTDAFWAKVQRVEKEPCRRKPSGKDIVACDRPAVSEEGWKALAEERKELLAEREKTIPEDSHGNSGKPYPDGIGRYPELVPNVGKVKKERSHWLAVSLFASNTPGKSVMNYGNGGVVLMGTIPSWGHPEAMECGKFPVTAIRSAHRYVDGVVPMKHKQPVRFGVSACYAVNERFGIESGLSYTYLSSSLSSSGEDYSYEVRQSLQYVGIPLNFKASLWKKRWMDLYLSAGGMAEKCVDGDTETDYTWKGRIKSSTHKDVREKPWQYSVNAAAGMQLNLSSVVGLYVEPGVSYYFDNGSSVSNIYKEKPLNFNLEFGLRFSFGL</sequence>
<keyword evidence="2" id="KW-1185">Reference proteome</keyword>
<accession>F3QTF1</accession>
<dbReference type="OrthoDB" id="1150526at2"/>
<evidence type="ECO:0000313" key="1">
    <source>
        <dbReference type="EMBL" id="EGG54676.1"/>
    </source>
</evidence>
<name>F3QTF1_9BACT</name>
<dbReference type="RefSeq" id="WP_008626582.1">
    <property type="nucleotide sequence ID" value="NZ_GL883837.1"/>
</dbReference>
<dbReference type="EMBL" id="AFBR01000036">
    <property type="protein sequence ID" value="EGG54676.1"/>
    <property type="molecule type" value="Genomic_DNA"/>
</dbReference>